<sequence length="56" mass="6100">MSGLKILDGDKFPQLAAWADRFCAEEAVKGVMPETDKLAEFAKTLMMKLKAASPAK</sequence>
<reference evidence="1" key="1">
    <citation type="submission" date="2020-02" db="EMBL/GenBank/DDBJ databases">
        <authorList>
            <person name="Scholz U."/>
            <person name="Mascher M."/>
            <person name="Fiebig A."/>
        </authorList>
    </citation>
    <scope>NUCLEOTIDE SEQUENCE</scope>
</reference>
<dbReference type="InterPro" id="IPR036282">
    <property type="entry name" value="Glutathione-S-Trfase_C_sf"/>
</dbReference>
<evidence type="ECO:0000313" key="1">
    <source>
        <dbReference type="EMBL" id="CAA7395315.1"/>
    </source>
</evidence>
<dbReference type="Gene3D" id="1.20.1050.10">
    <property type="match status" value="1"/>
</dbReference>
<gene>
    <name evidence="1" type="ORF">SI8410_04005976</name>
</gene>
<evidence type="ECO:0000313" key="2">
    <source>
        <dbReference type="Proteomes" id="UP000663760"/>
    </source>
</evidence>
<dbReference type="Proteomes" id="UP000663760">
    <property type="component" value="Chromosome 4"/>
</dbReference>
<name>A0A7I8KE94_SPIIN</name>
<dbReference type="EMBL" id="LR746267">
    <property type="protein sequence ID" value="CAA7395315.1"/>
    <property type="molecule type" value="Genomic_DNA"/>
</dbReference>
<protein>
    <submittedName>
        <fullName evidence="1">Uncharacterized protein</fullName>
    </submittedName>
</protein>
<dbReference type="AlphaFoldDB" id="A0A7I8KE94"/>
<proteinExistence type="predicted"/>
<dbReference type="SUPFAM" id="SSF47616">
    <property type="entry name" value="GST C-terminal domain-like"/>
    <property type="match status" value="1"/>
</dbReference>
<dbReference type="OrthoDB" id="4951845at2759"/>
<organism evidence="1 2">
    <name type="scientific">Spirodela intermedia</name>
    <name type="common">Intermediate duckweed</name>
    <dbReference type="NCBI Taxonomy" id="51605"/>
    <lineage>
        <taxon>Eukaryota</taxon>
        <taxon>Viridiplantae</taxon>
        <taxon>Streptophyta</taxon>
        <taxon>Embryophyta</taxon>
        <taxon>Tracheophyta</taxon>
        <taxon>Spermatophyta</taxon>
        <taxon>Magnoliopsida</taxon>
        <taxon>Liliopsida</taxon>
        <taxon>Araceae</taxon>
        <taxon>Lemnoideae</taxon>
        <taxon>Spirodela</taxon>
    </lineage>
</organism>
<keyword evidence="2" id="KW-1185">Reference proteome</keyword>
<accession>A0A7I8KE94</accession>